<dbReference type="Proteomes" id="UP000077266">
    <property type="component" value="Unassembled WGS sequence"/>
</dbReference>
<protein>
    <submittedName>
        <fullName evidence="2">Uncharacterized protein</fullName>
    </submittedName>
</protein>
<gene>
    <name evidence="2" type="ORF">EXIGLDRAFT_507341</name>
</gene>
<keyword evidence="3" id="KW-1185">Reference proteome</keyword>
<name>A0A165PBM5_EXIGL</name>
<accession>A0A165PBM5</accession>
<organism evidence="2 3">
    <name type="scientific">Exidia glandulosa HHB12029</name>
    <dbReference type="NCBI Taxonomy" id="1314781"/>
    <lineage>
        <taxon>Eukaryota</taxon>
        <taxon>Fungi</taxon>
        <taxon>Dikarya</taxon>
        <taxon>Basidiomycota</taxon>
        <taxon>Agaricomycotina</taxon>
        <taxon>Agaricomycetes</taxon>
        <taxon>Auriculariales</taxon>
        <taxon>Exidiaceae</taxon>
        <taxon>Exidia</taxon>
    </lineage>
</organism>
<sequence length="162" mass="17934">MPLISLAHCAACSQTQRRFLTTMNALHACRALRRVDCQLNYCTLHAKEQQPSCIECISGRGVPHALASKQDSTHSGNRDGQTVKGTSKSTLYGPVSDSLLCWKVQESPRVFLLSGNTGYISPALSWVTEDAHLRNAEKASAVLLVRWELSHYHERISDALRT</sequence>
<evidence type="ECO:0000313" key="2">
    <source>
        <dbReference type="EMBL" id="KZW01943.1"/>
    </source>
</evidence>
<dbReference type="InParanoid" id="A0A165PBM5"/>
<proteinExistence type="predicted"/>
<feature type="region of interest" description="Disordered" evidence="1">
    <location>
        <begin position="67"/>
        <end position="89"/>
    </location>
</feature>
<dbReference type="AlphaFoldDB" id="A0A165PBM5"/>
<evidence type="ECO:0000256" key="1">
    <source>
        <dbReference type="SAM" id="MobiDB-lite"/>
    </source>
</evidence>
<evidence type="ECO:0000313" key="3">
    <source>
        <dbReference type="Proteomes" id="UP000077266"/>
    </source>
</evidence>
<dbReference type="EMBL" id="KV425890">
    <property type="protein sequence ID" value="KZW01943.1"/>
    <property type="molecule type" value="Genomic_DNA"/>
</dbReference>
<feature type="compositionally biased region" description="Polar residues" evidence="1">
    <location>
        <begin position="69"/>
        <end position="89"/>
    </location>
</feature>
<reference evidence="2 3" key="1">
    <citation type="journal article" date="2016" name="Mol. Biol. Evol.">
        <title>Comparative Genomics of Early-Diverging Mushroom-Forming Fungi Provides Insights into the Origins of Lignocellulose Decay Capabilities.</title>
        <authorList>
            <person name="Nagy L.G."/>
            <person name="Riley R."/>
            <person name="Tritt A."/>
            <person name="Adam C."/>
            <person name="Daum C."/>
            <person name="Floudas D."/>
            <person name="Sun H."/>
            <person name="Yadav J.S."/>
            <person name="Pangilinan J."/>
            <person name="Larsson K.H."/>
            <person name="Matsuura K."/>
            <person name="Barry K."/>
            <person name="Labutti K."/>
            <person name="Kuo R."/>
            <person name="Ohm R.A."/>
            <person name="Bhattacharya S.S."/>
            <person name="Shirouzu T."/>
            <person name="Yoshinaga Y."/>
            <person name="Martin F.M."/>
            <person name="Grigoriev I.V."/>
            <person name="Hibbett D.S."/>
        </authorList>
    </citation>
    <scope>NUCLEOTIDE SEQUENCE [LARGE SCALE GENOMIC DNA]</scope>
    <source>
        <strain evidence="2 3">HHB12029</strain>
    </source>
</reference>